<dbReference type="RefSeq" id="WP_073153672.1">
    <property type="nucleotide sequence ID" value="NZ_FQVL01000002.1"/>
</dbReference>
<proteinExistence type="predicted"/>
<dbReference type="Proteomes" id="UP000184476">
    <property type="component" value="Unassembled WGS sequence"/>
</dbReference>
<gene>
    <name evidence="1" type="ORF">SAMN05444392_102274</name>
</gene>
<keyword evidence="2" id="KW-1185">Reference proteome</keyword>
<dbReference type="STRING" id="112248.SAMN05444392_102274"/>
<dbReference type="EMBL" id="FQVL01000002">
    <property type="protein sequence ID" value="SHE66216.1"/>
    <property type="molecule type" value="Genomic_DNA"/>
</dbReference>
<name>A0A1M4VBA1_9BACL</name>
<evidence type="ECO:0000313" key="2">
    <source>
        <dbReference type="Proteomes" id="UP000184476"/>
    </source>
</evidence>
<organism evidence="1 2">
    <name type="scientific">Seinonella peptonophila</name>
    <dbReference type="NCBI Taxonomy" id="112248"/>
    <lineage>
        <taxon>Bacteria</taxon>
        <taxon>Bacillati</taxon>
        <taxon>Bacillota</taxon>
        <taxon>Bacilli</taxon>
        <taxon>Bacillales</taxon>
        <taxon>Thermoactinomycetaceae</taxon>
        <taxon>Seinonella</taxon>
    </lineage>
</organism>
<sequence length="113" mass="11795">MARTAITVGSSTDAGIDLSLTTPIDNTNGMQFVNTGREVFVVENTGGSSITVTLPFQDDQFGRGGQKVVSVSAGTTKVIGPFHPDLYNHEGSGLVYIDFSANTGTVQAIKVSL</sequence>
<protein>
    <submittedName>
        <fullName evidence="1">Uncharacterized protein</fullName>
    </submittedName>
</protein>
<accession>A0A1M4VBA1</accession>
<evidence type="ECO:0000313" key="1">
    <source>
        <dbReference type="EMBL" id="SHE66216.1"/>
    </source>
</evidence>
<reference evidence="1 2" key="1">
    <citation type="submission" date="2016-11" db="EMBL/GenBank/DDBJ databases">
        <authorList>
            <person name="Jaros S."/>
            <person name="Januszkiewicz K."/>
            <person name="Wedrychowicz H."/>
        </authorList>
    </citation>
    <scope>NUCLEOTIDE SEQUENCE [LARGE SCALE GENOMIC DNA]</scope>
    <source>
        <strain evidence="1 2">DSM 44666</strain>
    </source>
</reference>
<dbReference type="AlphaFoldDB" id="A0A1M4VBA1"/>
<dbReference type="OrthoDB" id="2656414at2"/>